<proteinExistence type="predicted"/>
<evidence type="ECO:0000313" key="3">
    <source>
        <dbReference type="Proteomes" id="UP000774617"/>
    </source>
</evidence>
<sequence length="66" mass="7238">WFWELGGVILSVSGMVVILILLPYLESRLLKSWNFLIASSAAISTFKKVAKTSMLLAVVEGLGQLK</sequence>
<accession>A0ABQ8GV10</accession>
<reference evidence="2 3" key="1">
    <citation type="journal article" date="2021" name="Nat. Commun.">
        <title>Genetic determinants of endophytism in the Arabidopsis root mycobiome.</title>
        <authorList>
            <person name="Mesny F."/>
            <person name="Miyauchi S."/>
            <person name="Thiergart T."/>
            <person name="Pickel B."/>
            <person name="Atanasova L."/>
            <person name="Karlsson M."/>
            <person name="Huettel B."/>
            <person name="Barry K.W."/>
            <person name="Haridas S."/>
            <person name="Chen C."/>
            <person name="Bauer D."/>
            <person name="Andreopoulos W."/>
            <person name="Pangilinan J."/>
            <person name="LaButti K."/>
            <person name="Riley R."/>
            <person name="Lipzen A."/>
            <person name="Clum A."/>
            <person name="Drula E."/>
            <person name="Henrissat B."/>
            <person name="Kohler A."/>
            <person name="Grigoriev I.V."/>
            <person name="Martin F.M."/>
            <person name="Hacquard S."/>
        </authorList>
    </citation>
    <scope>NUCLEOTIDE SEQUENCE [LARGE SCALE GENOMIC DNA]</scope>
    <source>
        <strain evidence="2 3">MPI-SDFR-AT-0080</strain>
    </source>
</reference>
<keyword evidence="3" id="KW-1185">Reference proteome</keyword>
<feature type="non-terminal residue" evidence="2">
    <location>
        <position position="1"/>
    </location>
</feature>
<keyword evidence="1" id="KW-0472">Membrane</keyword>
<name>A0ABQ8GV10_9PEZI</name>
<gene>
    <name evidence="2" type="ORF">B0J12DRAFT_544989</name>
</gene>
<dbReference type="EMBL" id="JAGTJR010000001">
    <property type="protein sequence ID" value="KAH7064841.1"/>
    <property type="molecule type" value="Genomic_DNA"/>
</dbReference>
<keyword evidence="1" id="KW-1133">Transmembrane helix</keyword>
<evidence type="ECO:0000256" key="1">
    <source>
        <dbReference type="SAM" id="Phobius"/>
    </source>
</evidence>
<evidence type="ECO:0000313" key="2">
    <source>
        <dbReference type="EMBL" id="KAH7064841.1"/>
    </source>
</evidence>
<dbReference type="Proteomes" id="UP000774617">
    <property type="component" value="Unassembled WGS sequence"/>
</dbReference>
<feature type="transmembrane region" description="Helical" evidence="1">
    <location>
        <begin position="6"/>
        <end position="25"/>
    </location>
</feature>
<keyword evidence="1" id="KW-0812">Transmembrane</keyword>
<protein>
    <submittedName>
        <fullName evidence="2">Uncharacterized protein</fullName>
    </submittedName>
</protein>
<feature type="non-terminal residue" evidence="2">
    <location>
        <position position="66"/>
    </location>
</feature>
<comment type="caution">
    <text evidence="2">The sequence shown here is derived from an EMBL/GenBank/DDBJ whole genome shotgun (WGS) entry which is preliminary data.</text>
</comment>
<organism evidence="2 3">
    <name type="scientific">Macrophomina phaseolina</name>
    <dbReference type="NCBI Taxonomy" id="35725"/>
    <lineage>
        <taxon>Eukaryota</taxon>
        <taxon>Fungi</taxon>
        <taxon>Dikarya</taxon>
        <taxon>Ascomycota</taxon>
        <taxon>Pezizomycotina</taxon>
        <taxon>Dothideomycetes</taxon>
        <taxon>Dothideomycetes incertae sedis</taxon>
        <taxon>Botryosphaeriales</taxon>
        <taxon>Botryosphaeriaceae</taxon>
        <taxon>Macrophomina</taxon>
    </lineage>
</organism>